<dbReference type="EMBL" id="BEZZ01145369">
    <property type="protein sequence ID" value="GCC44819.1"/>
    <property type="molecule type" value="Genomic_DNA"/>
</dbReference>
<feature type="non-terminal residue" evidence="2">
    <location>
        <position position="133"/>
    </location>
</feature>
<dbReference type="Proteomes" id="UP000287033">
    <property type="component" value="Unassembled WGS sequence"/>
</dbReference>
<proteinExistence type="predicted"/>
<dbReference type="AlphaFoldDB" id="A0A401TQC9"/>
<protein>
    <submittedName>
        <fullName evidence="2">Uncharacterized protein</fullName>
    </submittedName>
</protein>
<feature type="region of interest" description="Disordered" evidence="1">
    <location>
        <begin position="1"/>
        <end position="43"/>
    </location>
</feature>
<name>A0A401TQC9_CHIPU</name>
<evidence type="ECO:0000313" key="3">
    <source>
        <dbReference type="Proteomes" id="UP000287033"/>
    </source>
</evidence>
<comment type="caution">
    <text evidence="2">The sequence shown here is derived from an EMBL/GenBank/DDBJ whole genome shotgun (WGS) entry which is preliminary data.</text>
</comment>
<reference evidence="2 3" key="1">
    <citation type="journal article" date="2018" name="Nat. Ecol. Evol.">
        <title>Shark genomes provide insights into elasmobranch evolution and the origin of vertebrates.</title>
        <authorList>
            <person name="Hara Y"/>
            <person name="Yamaguchi K"/>
            <person name="Onimaru K"/>
            <person name="Kadota M"/>
            <person name="Koyanagi M"/>
            <person name="Keeley SD"/>
            <person name="Tatsumi K"/>
            <person name="Tanaka K"/>
            <person name="Motone F"/>
            <person name="Kageyama Y"/>
            <person name="Nozu R"/>
            <person name="Adachi N"/>
            <person name="Nishimura O"/>
            <person name="Nakagawa R"/>
            <person name="Tanegashima C"/>
            <person name="Kiyatake I"/>
            <person name="Matsumoto R"/>
            <person name="Murakumo K"/>
            <person name="Nishida K"/>
            <person name="Terakita A"/>
            <person name="Kuratani S"/>
            <person name="Sato K"/>
            <person name="Hyodo S Kuraku.S."/>
        </authorList>
    </citation>
    <scope>NUCLEOTIDE SEQUENCE [LARGE SCALE GENOMIC DNA]</scope>
</reference>
<evidence type="ECO:0000313" key="2">
    <source>
        <dbReference type="EMBL" id="GCC44819.1"/>
    </source>
</evidence>
<sequence length="133" mass="14782">MRADGPGRRRGGSAPWEPLPTRARGLPRPRSLQRRPGLRSIPEPRLPALRDLGLAALRDLGLAALRDLGIGNLRHFGLHPVGVFERQGEGEHHVTPGGTRILFCFRFSIESFGTTERRSHSGQNRRPRECLLG</sequence>
<accession>A0A401TQC9</accession>
<organism evidence="2 3">
    <name type="scientific">Chiloscyllium punctatum</name>
    <name type="common">Brownbanded bambooshark</name>
    <name type="synonym">Hemiscyllium punctatum</name>
    <dbReference type="NCBI Taxonomy" id="137246"/>
    <lineage>
        <taxon>Eukaryota</taxon>
        <taxon>Metazoa</taxon>
        <taxon>Chordata</taxon>
        <taxon>Craniata</taxon>
        <taxon>Vertebrata</taxon>
        <taxon>Chondrichthyes</taxon>
        <taxon>Elasmobranchii</taxon>
        <taxon>Galeomorphii</taxon>
        <taxon>Galeoidea</taxon>
        <taxon>Orectolobiformes</taxon>
        <taxon>Hemiscylliidae</taxon>
        <taxon>Chiloscyllium</taxon>
    </lineage>
</organism>
<gene>
    <name evidence="2" type="ORF">chiPu_0028979</name>
</gene>
<feature type="compositionally biased region" description="Basic residues" evidence="1">
    <location>
        <begin position="25"/>
        <end position="37"/>
    </location>
</feature>
<keyword evidence="3" id="KW-1185">Reference proteome</keyword>
<evidence type="ECO:0000256" key="1">
    <source>
        <dbReference type="SAM" id="MobiDB-lite"/>
    </source>
</evidence>